<dbReference type="AlphaFoldDB" id="A0A8H7ZY13"/>
<feature type="region of interest" description="Disordered" evidence="1">
    <location>
        <begin position="143"/>
        <end position="165"/>
    </location>
</feature>
<reference evidence="2 3" key="1">
    <citation type="journal article" name="Sci. Rep.">
        <title>Genome-scale phylogenetic analyses confirm Olpidium as the closest living zoosporic fungus to the non-flagellated, terrestrial fungi.</title>
        <authorList>
            <person name="Chang Y."/>
            <person name="Rochon D."/>
            <person name="Sekimoto S."/>
            <person name="Wang Y."/>
            <person name="Chovatia M."/>
            <person name="Sandor L."/>
            <person name="Salamov A."/>
            <person name="Grigoriev I.V."/>
            <person name="Stajich J.E."/>
            <person name="Spatafora J.W."/>
        </authorList>
    </citation>
    <scope>NUCLEOTIDE SEQUENCE [LARGE SCALE GENOMIC DNA]</scope>
    <source>
        <strain evidence="2">S191</strain>
    </source>
</reference>
<organism evidence="2 3">
    <name type="scientific">Olpidium bornovanus</name>
    <dbReference type="NCBI Taxonomy" id="278681"/>
    <lineage>
        <taxon>Eukaryota</taxon>
        <taxon>Fungi</taxon>
        <taxon>Fungi incertae sedis</taxon>
        <taxon>Olpidiomycota</taxon>
        <taxon>Olpidiomycotina</taxon>
        <taxon>Olpidiomycetes</taxon>
        <taxon>Olpidiales</taxon>
        <taxon>Olpidiaceae</taxon>
        <taxon>Olpidium</taxon>
    </lineage>
</organism>
<name>A0A8H7ZY13_9FUNG</name>
<protein>
    <submittedName>
        <fullName evidence="2">Uncharacterized protein</fullName>
    </submittedName>
</protein>
<accession>A0A8H7ZY13</accession>
<evidence type="ECO:0000313" key="2">
    <source>
        <dbReference type="EMBL" id="KAG5461374.1"/>
    </source>
</evidence>
<evidence type="ECO:0000313" key="3">
    <source>
        <dbReference type="Proteomes" id="UP000673691"/>
    </source>
</evidence>
<dbReference type="EMBL" id="JAEFCI010003749">
    <property type="protein sequence ID" value="KAG5461374.1"/>
    <property type="molecule type" value="Genomic_DNA"/>
</dbReference>
<dbReference type="Proteomes" id="UP000673691">
    <property type="component" value="Unassembled WGS sequence"/>
</dbReference>
<comment type="caution">
    <text evidence="2">The sequence shown here is derived from an EMBL/GenBank/DDBJ whole genome shotgun (WGS) entry which is preliminary data.</text>
</comment>
<sequence>MRSAASAGTNWRWRASLSADHVVICFVGSRLAVWQRSSHQVLASPVNFEVARSMSPASECRASCWYTSMRWMIIASFVSPPCLSYFGMSNWYPLSKILSANRMQDGDVSCYVVSDVSIDDVCDDRCQIPCPCRRNQKRTRSWRRSGVDDGGLSTVKRDGGLDGDVNDHGRHHSGCVWSVY</sequence>
<keyword evidence="3" id="KW-1185">Reference proteome</keyword>
<proteinExistence type="predicted"/>
<evidence type="ECO:0000256" key="1">
    <source>
        <dbReference type="SAM" id="MobiDB-lite"/>
    </source>
</evidence>
<gene>
    <name evidence="2" type="ORF">BJ554DRAFT_6445</name>
</gene>
<feature type="compositionally biased region" description="Basic and acidic residues" evidence="1">
    <location>
        <begin position="155"/>
        <end position="165"/>
    </location>
</feature>